<keyword evidence="1" id="KW-0472">Membrane</keyword>
<reference evidence="3" key="1">
    <citation type="journal article" date="2019" name="Int. J. Syst. Evol. Microbiol.">
        <title>The Global Catalogue of Microorganisms (GCM) 10K type strain sequencing project: providing services to taxonomists for standard genome sequencing and annotation.</title>
        <authorList>
            <consortium name="The Broad Institute Genomics Platform"/>
            <consortium name="The Broad Institute Genome Sequencing Center for Infectious Disease"/>
            <person name="Wu L."/>
            <person name="Ma J."/>
        </authorList>
    </citation>
    <scope>NUCLEOTIDE SEQUENCE [LARGE SCALE GENOMIC DNA]</scope>
    <source>
        <strain evidence="3">CGMCC 1.16619</strain>
    </source>
</reference>
<dbReference type="PROSITE" id="PS51257">
    <property type="entry name" value="PROKAR_LIPOPROTEIN"/>
    <property type="match status" value="1"/>
</dbReference>
<feature type="transmembrane region" description="Helical" evidence="1">
    <location>
        <begin position="74"/>
        <end position="95"/>
    </location>
</feature>
<keyword evidence="1" id="KW-0812">Transmembrane</keyword>
<evidence type="ECO:0000256" key="1">
    <source>
        <dbReference type="SAM" id="Phobius"/>
    </source>
</evidence>
<name>A0ABW0QRI1_9GAMM</name>
<keyword evidence="3" id="KW-1185">Reference proteome</keyword>
<comment type="caution">
    <text evidence="2">The sequence shown here is derived from an EMBL/GenBank/DDBJ whole genome shotgun (WGS) entry which is preliminary data.</text>
</comment>
<sequence length="135" mass="14916">MAATPKLKRALSLASQALLLAFAAACIFYGQHNFAIRSVGLLAIFGGLVLVRNSRRSIPSIGVPNRPAFSVKPWQWLVGLVLVVALAAALVWLFYDAATGYRSGAAPIYVFIAAGLFCSLWWGTIFMRWFMWWFS</sequence>
<proteinExistence type="predicted"/>
<accession>A0ABW0QRI1</accession>
<dbReference type="RefSeq" id="WP_377322261.1">
    <property type="nucleotide sequence ID" value="NZ_JBHSNF010000005.1"/>
</dbReference>
<organism evidence="2 3">
    <name type="scientific">Rhodanobacter ginsengisoli</name>
    <dbReference type="NCBI Taxonomy" id="418646"/>
    <lineage>
        <taxon>Bacteria</taxon>
        <taxon>Pseudomonadati</taxon>
        <taxon>Pseudomonadota</taxon>
        <taxon>Gammaproteobacteria</taxon>
        <taxon>Lysobacterales</taxon>
        <taxon>Rhodanobacteraceae</taxon>
        <taxon>Rhodanobacter</taxon>
    </lineage>
</organism>
<dbReference type="EMBL" id="JBHSNF010000005">
    <property type="protein sequence ID" value="MFC5527541.1"/>
    <property type="molecule type" value="Genomic_DNA"/>
</dbReference>
<evidence type="ECO:0000313" key="3">
    <source>
        <dbReference type="Proteomes" id="UP001596114"/>
    </source>
</evidence>
<feature type="transmembrane region" description="Helical" evidence="1">
    <location>
        <begin position="35"/>
        <end position="53"/>
    </location>
</feature>
<evidence type="ECO:0000313" key="2">
    <source>
        <dbReference type="EMBL" id="MFC5527541.1"/>
    </source>
</evidence>
<keyword evidence="1" id="KW-1133">Transmembrane helix</keyword>
<feature type="transmembrane region" description="Helical" evidence="1">
    <location>
        <begin position="107"/>
        <end position="130"/>
    </location>
</feature>
<gene>
    <name evidence="2" type="ORF">ACFPPA_17495</name>
</gene>
<dbReference type="Proteomes" id="UP001596114">
    <property type="component" value="Unassembled WGS sequence"/>
</dbReference>
<protein>
    <submittedName>
        <fullName evidence="2">Uncharacterized protein</fullName>
    </submittedName>
</protein>